<keyword evidence="3" id="KW-1185">Reference proteome</keyword>
<name>A0ABN8SXS0_9CNID</name>
<protein>
    <submittedName>
        <fullName evidence="2">Uncharacterized protein</fullName>
    </submittedName>
</protein>
<feature type="compositionally biased region" description="Polar residues" evidence="1">
    <location>
        <begin position="56"/>
        <end position="71"/>
    </location>
</feature>
<accession>A0ABN8SXS0</accession>
<sequence length="71" mass="8092">MAEQGGGAKTFLGGKPPMFWIYLTLPVTSVIRAHIFCPQTTQELPKKHHDTRMPEQLTTNALSQINYRHTR</sequence>
<feature type="region of interest" description="Disordered" evidence="1">
    <location>
        <begin position="41"/>
        <end position="71"/>
    </location>
</feature>
<reference evidence="2 3" key="1">
    <citation type="submission" date="2022-05" db="EMBL/GenBank/DDBJ databases">
        <authorList>
            <consortium name="Genoscope - CEA"/>
            <person name="William W."/>
        </authorList>
    </citation>
    <scope>NUCLEOTIDE SEQUENCE [LARGE SCALE GENOMIC DNA]</scope>
</reference>
<dbReference type="EMBL" id="CALNXI010004567">
    <property type="protein sequence ID" value="CAH3196077.1"/>
    <property type="molecule type" value="Genomic_DNA"/>
</dbReference>
<feature type="non-terminal residue" evidence="2">
    <location>
        <position position="71"/>
    </location>
</feature>
<evidence type="ECO:0000313" key="3">
    <source>
        <dbReference type="Proteomes" id="UP001159427"/>
    </source>
</evidence>
<organism evidence="2 3">
    <name type="scientific">Porites evermanni</name>
    <dbReference type="NCBI Taxonomy" id="104178"/>
    <lineage>
        <taxon>Eukaryota</taxon>
        <taxon>Metazoa</taxon>
        <taxon>Cnidaria</taxon>
        <taxon>Anthozoa</taxon>
        <taxon>Hexacorallia</taxon>
        <taxon>Scleractinia</taxon>
        <taxon>Fungiina</taxon>
        <taxon>Poritidae</taxon>
        <taxon>Porites</taxon>
    </lineage>
</organism>
<proteinExistence type="predicted"/>
<evidence type="ECO:0000256" key="1">
    <source>
        <dbReference type="SAM" id="MobiDB-lite"/>
    </source>
</evidence>
<comment type="caution">
    <text evidence="2">The sequence shown here is derived from an EMBL/GenBank/DDBJ whole genome shotgun (WGS) entry which is preliminary data.</text>
</comment>
<evidence type="ECO:0000313" key="2">
    <source>
        <dbReference type="EMBL" id="CAH3196077.1"/>
    </source>
</evidence>
<gene>
    <name evidence="2" type="ORF">PEVE_00031730</name>
</gene>
<dbReference type="Proteomes" id="UP001159427">
    <property type="component" value="Unassembled WGS sequence"/>
</dbReference>